<evidence type="ECO:0000256" key="4">
    <source>
        <dbReference type="SAM" id="SignalP"/>
    </source>
</evidence>
<dbReference type="InterPro" id="IPR010998">
    <property type="entry name" value="Integrase_recombinase_N"/>
</dbReference>
<gene>
    <name evidence="5" type="ORF">D9757_008164</name>
</gene>
<dbReference type="SUPFAM" id="SSF47823">
    <property type="entry name" value="lambda integrase-like, N-terminal domain"/>
    <property type="match status" value="1"/>
</dbReference>
<dbReference type="GO" id="GO:0006310">
    <property type="term" value="P:DNA recombination"/>
    <property type="evidence" value="ECO:0007669"/>
    <property type="project" value="UniProtKB-KW"/>
</dbReference>
<proteinExistence type="predicted"/>
<dbReference type="GO" id="GO:0015074">
    <property type="term" value="P:DNA integration"/>
    <property type="evidence" value="ECO:0007669"/>
    <property type="project" value="InterPro"/>
</dbReference>
<organism evidence="5 6">
    <name type="scientific">Collybiopsis confluens</name>
    <dbReference type="NCBI Taxonomy" id="2823264"/>
    <lineage>
        <taxon>Eukaryota</taxon>
        <taxon>Fungi</taxon>
        <taxon>Dikarya</taxon>
        <taxon>Basidiomycota</taxon>
        <taxon>Agaricomycotina</taxon>
        <taxon>Agaricomycetes</taxon>
        <taxon>Agaricomycetidae</taxon>
        <taxon>Agaricales</taxon>
        <taxon>Marasmiineae</taxon>
        <taxon>Omphalotaceae</taxon>
        <taxon>Collybiopsis</taxon>
    </lineage>
</organism>
<keyword evidence="2" id="KW-0233">DNA recombination</keyword>
<evidence type="ECO:0000256" key="2">
    <source>
        <dbReference type="ARBA" id="ARBA00023172"/>
    </source>
</evidence>
<dbReference type="Gene3D" id="1.10.443.10">
    <property type="entry name" value="Intergrase catalytic core"/>
    <property type="match status" value="1"/>
</dbReference>
<feature type="compositionally biased region" description="Polar residues" evidence="3">
    <location>
        <begin position="86"/>
        <end position="97"/>
    </location>
</feature>
<keyword evidence="1" id="KW-0238">DNA-binding</keyword>
<dbReference type="InterPro" id="IPR052055">
    <property type="entry name" value="Hepadnavirus_pol/RT"/>
</dbReference>
<feature type="chain" id="PRO_5034949269" evidence="4">
    <location>
        <begin position="28"/>
        <end position="1227"/>
    </location>
</feature>
<protein>
    <submittedName>
        <fullName evidence="5">Uncharacterized protein</fullName>
    </submittedName>
</protein>
<evidence type="ECO:0000313" key="6">
    <source>
        <dbReference type="Proteomes" id="UP000518752"/>
    </source>
</evidence>
<evidence type="ECO:0000256" key="1">
    <source>
        <dbReference type="ARBA" id="ARBA00023125"/>
    </source>
</evidence>
<dbReference type="Proteomes" id="UP000518752">
    <property type="component" value="Unassembled WGS sequence"/>
</dbReference>
<dbReference type="PANTHER" id="PTHR33050">
    <property type="entry name" value="REVERSE TRANSCRIPTASE DOMAIN-CONTAINING PROTEIN"/>
    <property type="match status" value="1"/>
</dbReference>
<feature type="signal peptide" evidence="4">
    <location>
        <begin position="1"/>
        <end position="27"/>
    </location>
</feature>
<keyword evidence="6" id="KW-1185">Reference proteome</keyword>
<evidence type="ECO:0000313" key="5">
    <source>
        <dbReference type="EMBL" id="KAF5381519.1"/>
    </source>
</evidence>
<sequence length="1227" mass="137980">MRRRLPSLAPLGVCLSLSLLRVPHVTTRSDILPIRPCHRVRLAPPRPLKASVFSSPFERQINQPYPDVTNALDVTGMISVDAAEPSSGTRNGTSLANGTVMDTLRSSPGIMPDRNFARNGRGQTDVLATAIPRNTDAPDVLARNMEQIDVRKGNRIPLDSTLRAEAWKAALDELNLTPKYPTLPHSIYNGFNVGIPIIQHTYSPANNLQSPESQRAFIEVMTNELRMGRWLGPYSAQEIESVLGPFQTSPISMIPKSGKPGKFRLLQNLSYPRQPSFIQSISATISSINSNIDSTLYPCLWGTFANTCRLIWTLPPGSQGAVRDISEAYRLIPLHTSQKAGAVIRVSNQEFCIDTRLMFGLSASGGTFGHLADAGMEIARGKGLGPVTKWVDDHLWLRILRAHLDEYNKLRKELQERVRQSGGVIHNKGRLLYRGHTLPSGQQEEFDDDFMFPLIDMSGASSRSIEDSKFTYAFCDIDQVTLPLGYTWALEKDIPFCESPTYFGFQWHLETRTVSIPAEKRAKYSEHINRWEKQPTHDLDEATSLHGKLLHVSLVLRRGKAYLTELEKFIANFSHVASHVRHHVPRHWPADLAWWKDILAAPISSRIPGPTNLIDVHAYSDASSGYGIGLYIRGYWRAYRLLPGWRGNHNERDIGWAEAVGFYLLVQTIRGQATRGHQYKIWGDNEGVVEGWWNGRSRNRDTNNIFRYIHEITTTNDFGVHTRYVPSAHNPADPFSRGQHGPHNLLLPRIPIPSHLSEFIVDYDTPYSTTELNPQLGGGPIVSGSLKRKAESWPLSRIPANTQHVTTANTLRYPQNLNPLPSPLRPHCPARDRLIAWKPAAKRSLKDAAGHPLVLPEEYLERIQMLLETGYAESTRETYASGLLAFHVFCDTQNIPEDQRAPCGKDLLNAWMATMAGSYAGTSIKNYVHGVRAWHIVHGIEWELDQATFDTMIHGAERLRPAQSRLKKRQPYTVDYITQILTDLDRTNPFDIACGACLTTAFYCVARLGELTVPTLKDFSPNKHVTTQSIREDTDRSGFRTTVIHVPCTKASQTQGEDIYFSKQLGTTDPDEWLKHQLTTNKPATTEHLYAYSQRGSTRRPLTKHAFIQRIHKAAKNKGLPALQGHGIRIGATLEYLLRGVPFDVVRAMGRWQSDAFLLYLRKHAVIMAPYMQPELHHNIIRYTMPPVRCECSPTARGIQEASELGPEGPHQGLVPTHCTKRHSQSY</sequence>
<evidence type="ECO:0000256" key="3">
    <source>
        <dbReference type="SAM" id="MobiDB-lite"/>
    </source>
</evidence>
<dbReference type="InterPro" id="IPR013762">
    <property type="entry name" value="Integrase-like_cat_sf"/>
</dbReference>
<feature type="region of interest" description="Disordered" evidence="3">
    <location>
        <begin position="1201"/>
        <end position="1227"/>
    </location>
</feature>
<accession>A0A8H5M5K1</accession>
<feature type="region of interest" description="Disordered" evidence="3">
    <location>
        <begin position="83"/>
        <end position="119"/>
    </location>
</feature>
<dbReference type="InterPro" id="IPR011010">
    <property type="entry name" value="DNA_brk_join_enz"/>
</dbReference>
<keyword evidence="4" id="KW-0732">Signal</keyword>
<dbReference type="PANTHER" id="PTHR33050:SF7">
    <property type="entry name" value="RIBONUCLEASE H"/>
    <property type="match status" value="1"/>
</dbReference>
<dbReference type="EMBL" id="JAACJN010000057">
    <property type="protein sequence ID" value="KAF5381519.1"/>
    <property type="molecule type" value="Genomic_DNA"/>
</dbReference>
<name>A0A8H5M5K1_9AGAR</name>
<dbReference type="GO" id="GO:0003677">
    <property type="term" value="F:DNA binding"/>
    <property type="evidence" value="ECO:0007669"/>
    <property type="project" value="UniProtKB-KW"/>
</dbReference>
<dbReference type="SUPFAM" id="SSF56349">
    <property type="entry name" value="DNA breaking-rejoining enzymes"/>
    <property type="match status" value="1"/>
</dbReference>
<comment type="caution">
    <text evidence="5">The sequence shown here is derived from an EMBL/GenBank/DDBJ whole genome shotgun (WGS) entry which is preliminary data.</text>
</comment>
<dbReference type="AlphaFoldDB" id="A0A8H5M5K1"/>
<dbReference type="Gene3D" id="1.10.150.130">
    <property type="match status" value="1"/>
</dbReference>
<dbReference type="OrthoDB" id="2678913at2759"/>
<reference evidence="5 6" key="1">
    <citation type="journal article" date="2020" name="ISME J.">
        <title>Uncovering the hidden diversity of litter-decomposition mechanisms in mushroom-forming fungi.</title>
        <authorList>
            <person name="Floudas D."/>
            <person name="Bentzer J."/>
            <person name="Ahren D."/>
            <person name="Johansson T."/>
            <person name="Persson P."/>
            <person name="Tunlid A."/>
        </authorList>
    </citation>
    <scope>NUCLEOTIDE SEQUENCE [LARGE SCALE GENOMIC DNA]</scope>
    <source>
        <strain evidence="5 6">CBS 406.79</strain>
    </source>
</reference>